<dbReference type="SUPFAM" id="SSF109715">
    <property type="entry name" value="DEK C-terminal domain"/>
    <property type="match status" value="1"/>
</dbReference>
<dbReference type="AlphaFoldDB" id="A0A1U7LIW7"/>
<name>A0A1U7LIW7_NEOID</name>
<gene>
    <name evidence="3" type="ORF">NEOLI_001837</name>
</gene>
<feature type="domain" description="DEK-C" evidence="2">
    <location>
        <begin position="2"/>
        <end position="62"/>
    </location>
</feature>
<dbReference type="Proteomes" id="UP000186594">
    <property type="component" value="Unassembled WGS sequence"/>
</dbReference>
<proteinExistence type="predicted"/>
<dbReference type="PROSITE" id="PS51998">
    <property type="entry name" value="DEK_C"/>
    <property type="match status" value="1"/>
</dbReference>
<comment type="caution">
    <text evidence="3">The sequence shown here is derived from an EMBL/GenBank/DDBJ whole genome shotgun (WGS) entry which is preliminary data.</text>
</comment>
<dbReference type="PANTHER" id="PTHR15410">
    <property type="entry name" value="HIRA-INTERACTING PROTEIN 3"/>
    <property type="match status" value="1"/>
</dbReference>
<feature type="region of interest" description="Disordered" evidence="1">
    <location>
        <begin position="64"/>
        <end position="176"/>
    </location>
</feature>
<feature type="region of interest" description="Disordered" evidence="1">
    <location>
        <begin position="247"/>
        <end position="297"/>
    </location>
</feature>
<keyword evidence="4" id="KW-1185">Reference proteome</keyword>
<reference evidence="3 4" key="1">
    <citation type="submission" date="2016-04" db="EMBL/GenBank/DDBJ databases">
        <title>Evolutionary innovation and constraint leading to complex multicellularity in the Ascomycota.</title>
        <authorList>
            <person name="Cisse O."/>
            <person name="Nguyen A."/>
            <person name="Hewitt D.A."/>
            <person name="Jedd G."/>
            <person name="Stajich J.E."/>
        </authorList>
    </citation>
    <scope>NUCLEOTIDE SEQUENCE [LARGE SCALE GENOMIC DNA]</scope>
    <source>
        <strain evidence="3 4">DAH-3</strain>
    </source>
</reference>
<evidence type="ECO:0000313" key="3">
    <source>
        <dbReference type="EMBL" id="OLL22492.1"/>
    </source>
</evidence>
<feature type="compositionally biased region" description="Basic and acidic residues" evidence="1">
    <location>
        <begin position="79"/>
        <end position="88"/>
    </location>
</feature>
<dbReference type="Pfam" id="PF08766">
    <property type="entry name" value="DEK_C"/>
    <property type="match status" value="1"/>
</dbReference>
<dbReference type="OrthoDB" id="552755at2759"/>
<dbReference type="EMBL" id="LXFE01003117">
    <property type="protein sequence ID" value="OLL22492.1"/>
    <property type="molecule type" value="Genomic_DNA"/>
</dbReference>
<dbReference type="InterPro" id="IPR037647">
    <property type="entry name" value="HIRIP3"/>
</dbReference>
<dbReference type="Gene3D" id="1.10.10.60">
    <property type="entry name" value="Homeodomain-like"/>
    <property type="match status" value="1"/>
</dbReference>
<evidence type="ECO:0000259" key="2">
    <source>
        <dbReference type="PROSITE" id="PS51998"/>
    </source>
</evidence>
<evidence type="ECO:0000256" key="1">
    <source>
        <dbReference type="SAM" id="MobiDB-lite"/>
    </source>
</evidence>
<protein>
    <submittedName>
        <fullName evidence="3">HIRA-interacting protein 3</fullName>
    </submittedName>
</protein>
<dbReference type="STRING" id="1198029.A0A1U7LIW7"/>
<accession>A0A1U7LIW7</accession>
<organism evidence="3 4">
    <name type="scientific">Neolecta irregularis (strain DAH-3)</name>
    <dbReference type="NCBI Taxonomy" id="1198029"/>
    <lineage>
        <taxon>Eukaryota</taxon>
        <taxon>Fungi</taxon>
        <taxon>Dikarya</taxon>
        <taxon>Ascomycota</taxon>
        <taxon>Taphrinomycotina</taxon>
        <taxon>Neolectales</taxon>
        <taxon>Neolectaceae</taxon>
        <taxon>Neolecta</taxon>
    </lineage>
</organism>
<dbReference type="PANTHER" id="PTHR15410:SF2">
    <property type="entry name" value="HIRA-INTERACTING PROTEIN 3"/>
    <property type="match status" value="1"/>
</dbReference>
<evidence type="ECO:0000313" key="4">
    <source>
        <dbReference type="Proteomes" id="UP000186594"/>
    </source>
</evidence>
<feature type="compositionally biased region" description="Basic and acidic residues" evidence="1">
    <location>
        <begin position="262"/>
        <end position="272"/>
    </location>
</feature>
<sequence>MSRSFENIKSTVRELVKNADLEACTLKSIRSEVESRLNLEKDSLKEPVYKDFVRQTVDEALTALDGESIESIPPKKRKSSNDPPKDAEVLEPSGKKRKGMKHEKLVENSKATSIAQSVEDAQGPRSPSADGDENKSDMSVLIDEPTKPRKKRTNKMAKDKPDSQITAAVKKNPKKISENEVPSLIEEEIKKYKQQLRLCGYIKHWQKELAPYGTDKAKVKYLKSILVSLGITGRFSKERAQKVKEEREFQADVASLQQDEEERQRVDRKQQVPDKIPGEPAPKGIDFGFLGNQSSDE</sequence>
<dbReference type="GO" id="GO:0005634">
    <property type="term" value="C:nucleus"/>
    <property type="evidence" value="ECO:0007669"/>
    <property type="project" value="TreeGrafter"/>
</dbReference>
<dbReference type="InterPro" id="IPR014876">
    <property type="entry name" value="DEK_C"/>
</dbReference>
<dbReference type="OMA" id="KMSARQS"/>